<evidence type="ECO:0000259" key="5">
    <source>
        <dbReference type="SMART" id="SM01217"/>
    </source>
</evidence>
<dbReference type="InterPro" id="IPR036962">
    <property type="entry name" value="Glyco_hydro_3_N_sf"/>
</dbReference>
<dbReference type="Pfam" id="PF00933">
    <property type="entry name" value="Glyco_hydro_3"/>
    <property type="match status" value="1"/>
</dbReference>
<dbReference type="Proteomes" id="UP000242699">
    <property type="component" value="Unassembled WGS sequence"/>
</dbReference>
<dbReference type="InterPro" id="IPR019800">
    <property type="entry name" value="Glyco_hydro_3_AS"/>
</dbReference>
<keyword evidence="4" id="KW-0326">Glycosidase</keyword>
<name>A0A2T2X554_9FIRM</name>
<evidence type="ECO:0000313" key="6">
    <source>
        <dbReference type="EMBL" id="PSR29624.1"/>
    </source>
</evidence>
<dbReference type="GO" id="GO:0005975">
    <property type="term" value="P:carbohydrate metabolic process"/>
    <property type="evidence" value="ECO:0007669"/>
    <property type="project" value="InterPro"/>
</dbReference>
<evidence type="ECO:0000313" key="7">
    <source>
        <dbReference type="Proteomes" id="UP000242699"/>
    </source>
</evidence>
<dbReference type="PRINTS" id="PR00133">
    <property type="entry name" value="GLHYDRLASE3"/>
</dbReference>
<dbReference type="InterPro" id="IPR050288">
    <property type="entry name" value="Cellulose_deg_GH3"/>
</dbReference>
<dbReference type="InterPro" id="IPR001764">
    <property type="entry name" value="Glyco_hydro_3_N"/>
</dbReference>
<dbReference type="Pfam" id="PF01915">
    <property type="entry name" value="Glyco_hydro_3_C"/>
    <property type="match status" value="1"/>
</dbReference>
<dbReference type="GO" id="GO:0008422">
    <property type="term" value="F:beta-glucosidase activity"/>
    <property type="evidence" value="ECO:0007669"/>
    <property type="project" value="UniProtKB-ARBA"/>
</dbReference>
<accession>A0A2T2X554</accession>
<dbReference type="SMART" id="SM01217">
    <property type="entry name" value="Fn3_like"/>
    <property type="match status" value="1"/>
</dbReference>
<dbReference type="InterPro" id="IPR002772">
    <property type="entry name" value="Glyco_hydro_3_C"/>
</dbReference>
<feature type="domain" description="Fibronectin type III-like" evidence="5">
    <location>
        <begin position="683"/>
        <end position="752"/>
    </location>
</feature>
<dbReference type="SUPFAM" id="SSF52279">
    <property type="entry name" value="Beta-D-glucan exohydrolase, C-terminal domain"/>
    <property type="match status" value="1"/>
</dbReference>
<dbReference type="Gene3D" id="3.40.50.1700">
    <property type="entry name" value="Glycoside hydrolase family 3 C-terminal domain"/>
    <property type="match status" value="1"/>
</dbReference>
<evidence type="ECO:0000256" key="4">
    <source>
        <dbReference type="RuleBase" id="RU361161"/>
    </source>
</evidence>
<dbReference type="Gene3D" id="2.60.40.10">
    <property type="entry name" value="Immunoglobulins"/>
    <property type="match status" value="1"/>
</dbReference>
<reference evidence="6 7" key="1">
    <citation type="journal article" date="2014" name="BMC Genomics">
        <title>Comparison of environmental and isolate Sulfobacillus genomes reveals diverse carbon, sulfur, nitrogen, and hydrogen metabolisms.</title>
        <authorList>
            <person name="Justice N.B."/>
            <person name="Norman A."/>
            <person name="Brown C.T."/>
            <person name="Singh A."/>
            <person name="Thomas B.C."/>
            <person name="Banfield J.F."/>
        </authorList>
    </citation>
    <scope>NUCLEOTIDE SEQUENCE [LARGE SCALE GENOMIC DNA]</scope>
    <source>
        <strain evidence="6">AMDSBA1</strain>
    </source>
</reference>
<dbReference type="Pfam" id="PF14310">
    <property type="entry name" value="Fn3-like"/>
    <property type="match status" value="1"/>
</dbReference>
<dbReference type="PANTHER" id="PTHR42715:SF10">
    <property type="entry name" value="BETA-GLUCOSIDASE"/>
    <property type="match status" value="1"/>
</dbReference>
<dbReference type="AlphaFoldDB" id="A0A2T2X554"/>
<dbReference type="FunFam" id="2.60.40.10:FF:000495">
    <property type="entry name" value="Periplasmic beta-glucosidase"/>
    <property type="match status" value="1"/>
</dbReference>
<dbReference type="InterPro" id="IPR026891">
    <property type="entry name" value="Fn3-like"/>
</dbReference>
<keyword evidence="2 4" id="KW-0378">Hydrolase</keyword>
<dbReference type="Gene3D" id="3.20.20.300">
    <property type="entry name" value="Glycoside hydrolase, family 3, N-terminal domain"/>
    <property type="match status" value="1"/>
</dbReference>
<comment type="similarity">
    <text evidence="1 4">Belongs to the glycosyl hydrolase 3 family.</text>
</comment>
<comment type="caution">
    <text evidence="6">The sequence shown here is derived from an EMBL/GenBank/DDBJ whole genome shotgun (WGS) entry which is preliminary data.</text>
</comment>
<protein>
    <submittedName>
        <fullName evidence="6">Beta-glucosidase</fullName>
    </submittedName>
</protein>
<dbReference type="InterPro" id="IPR036881">
    <property type="entry name" value="Glyco_hydro_3_C_sf"/>
</dbReference>
<dbReference type="PROSITE" id="PS00775">
    <property type="entry name" value="GLYCOSYL_HYDROL_F3"/>
    <property type="match status" value="1"/>
</dbReference>
<organism evidence="6 7">
    <name type="scientific">Sulfobacillus benefaciens</name>
    <dbReference type="NCBI Taxonomy" id="453960"/>
    <lineage>
        <taxon>Bacteria</taxon>
        <taxon>Bacillati</taxon>
        <taxon>Bacillota</taxon>
        <taxon>Clostridia</taxon>
        <taxon>Eubacteriales</taxon>
        <taxon>Clostridiales Family XVII. Incertae Sedis</taxon>
        <taxon>Sulfobacillus</taxon>
    </lineage>
</organism>
<evidence type="ECO:0000256" key="1">
    <source>
        <dbReference type="ARBA" id="ARBA00005336"/>
    </source>
</evidence>
<gene>
    <name evidence="6" type="ORF">C7B43_08180</name>
</gene>
<sequence>MADTAKIIYKDRTIPVRERAQNLLNLMTLEEKVAQLTSVWVYQVMNGFEFDSRKARDAIGNGIGQITRVGGASNLEPLQTAHMANAIQQYLKTETRLGIPAMIHEEACSGYMSLGATSFPQTIGLASTWDLASIRSMGEIISRQMRLVGAHQALAPLLDIARDARWGRVEETFGEDPYLVAQLGVEYIRGLQEGVFRVLATGKHFVGYGVSEGGMNWAPAHINERELREAYLWPFEAAVKEAHIGSIMPAYHELDGIPCHASSRLLRTILRDEWEFSGLTVSDYFALAMLEDYHQLTDTRVGAAAIGLTAGVDIELPTRDCYGAPLIEAIQAGLCEIGVLDTAVLRVLTHKFELGLFDDPFVDEAEVSSTFLMPGDCQTAKKLAQESIVLLKNDDGILPLTKGIKRVAVFGPHATSRRNLMGDYSIYCHIDSLLEMRDQGNVFATPLPEWLSASDVFRGVSTIVEAITEKLGKAPIVGATAHENVLGLTDYDLAEAVALAKTAEVAIVTVGDKAGLTLECTSGESRDRTDLTLPGRQSELVRAIADTGTPVVLVLLNGRPVALTELEPHVKAIVDAWLPGSEGGQAIADVLFGDCNPSGKLPISFPRSVGQVPVFYNHKPSGGRSHWHGDYVDGPASPLYPFGYGLSYTTFRYDNLLIQLEEKRERVMVSFTVANTGSRFGAEIAQVYIHDVVASVTRPVKELKGFARVLLEPGEAKSVKVFIPLSALAFYNESMQYLIEPGRFDVMVGSSSTDVQLEGTFVLTNTPSPISRIFHSTIEIAKA</sequence>
<dbReference type="InterPro" id="IPR013783">
    <property type="entry name" value="Ig-like_fold"/>
</dbReference>
<proteinExistence type="inferred from homology"/>
<keyword evidence="3" id="KW-0119">Carbohydrate metabolism</keyword>
<dbReference type="InterPro" id="IPR017853">
    <property type="entry name" value="GH"/>
</dbReference>
<evidence type="ECO:0000256" key="3">
    <source>
        <dbReference type="ARBA" id="ARBA00023277"/>
    </source>
</evidence>
<dbReference type="SUPFAM" id="SSF51445">
    <property type="entry name" value="(Trans)glycosidases"/>
    <property type="match status" value="1"/>
</dbReference>
<dbReference type="PANTHER" id="PTHR42715">
    <property type="entry name" value="BETA-GLUCOSIDASE"/>
    <property type="match status" value="1"/>
</dbReference>
<dbReference type="EMBL" id="PXYT01000015">
    <property type="protein sequence ID" value="PSR29624.1"/>
    <property type="molecule type" value="Genomic_DNA"/>
</dbReference>
<evidence type="ECO:0000256" key="2">
    <source>
        <dbReference type="ARBA" id="ARBA00022801"/>
    </source>
</evidence>